<keyword evidence="4" id="KW-1185">Reference proteome</keyword>
<dbReference type="Proteomes" id="UP000001449">
    <property type="component" value="Chromosome 7"/>
</dbReference>
<gene>
    <name evidence="3" type="ORF">THAPS_7231</name>
</gene>
<dbReference type="AlphaFoldDB" id="B5YNQ2"/>
<evidence type="ECO:0000256" key="2">
    <source>
        <dbReference type="SAM" id="MobiDB-lite"/>
    </source>
</evidence>
<evidence type="ECO:0000313" key="3">
    <source>
        <dbReference type="EMBL" id="ACI65025.1"/>
    </source>
</evidence>
<dbReference type="HOGENOM" id="CLU_726655_0_0_1"/>
<dbReference type="RefSeq" id="XP_002296308.1">
    <property type="nucleotide sequence ID" value="XM_002296272.1"/>
</dbReference>
<proteinExistence type="predicted"/>
<evidence type="ECO:0008006" key="5">
    <source>
        <dbReference type="Google" id="ProtNLM"/>
    </source>
</evidence>
<reference evidence="3 4" key="1">
    <citation type="journal article" date="2004" name="Science">
        <title>The genome of the diatom Thalassiosira pseudonana: ecology, evolution, and metabolism.</title>
        <authorList>
            <person name="Armbrust E.V."/>
            <person name="Berges J.A."/>
            <person name="Bowler C."/>
            <person name="Green B.R."/>
            <person name="Martinez D."/>
            <person name="Putnam N.H."/>
            <person name="Zhou S."/>
            <person name="Allen A.E."/>
            <person name="Apt K.E."/>
            <person name="Bechner M."/>
            <person name="Brzezinski M.A."/>
            <person name="Chaal B.K."/>
            <person name="Chiovitti A."/>
            <person name="Davis A.K."/>
            <person name="Demarest M.S."/>
            <person name="Detter J.C."/>
            <person name="Glavina T."/>
            <person name="Goodstein D."/>
            <person name="Hadi M.Z."/>
            <person name="Hellsten U."/>
            <person name="Hildebrand M."/>
            <person name="Jenkins B.D."/>
            <person name="Jurka J."/>
            <person name="Kapitonov V.V."/>
            <person name="Kroger N."/>
            <person name="Lau W.W."/>
            <person name="Lane T.W."/>
            <person name="Larimer F.W."/>
            <person name="Lippmeier J.C."/>
            <person name="Lucas S."/>
            <person name="Medina M."/>
            <person name="Montsant A."/>
            <person name="Obornik M."/>
            <person name="Parker M.S."/>
            <person name="Palenik B."/>
            <person name="Pazour G.J."/>
            <person name="Richardson P.M."/>
            <person name="Rynearson T.A."/>
            <person name="Saito M.A."/>
            <person name="Schwartz D.C."/>
            <person name="Thamatrakoln K."/>
            <person name="Valentin K."/>
            <person name="Vardi A."/>
            <person name="Wilkerson F.P."/>
            <person name="Rokhsar D.S."/>
        </authorList>
    </citation>
    <scope>NUCLEOTIDE SEQUENCE [LARGE SCALE GENOMIC DNA]</scope>
    <source>
        <strain evidence="3 4">CCMP1335</strain>
    </source>
</reference>
<dbReference type="KEGG" id="tps:THAPS_7231"/>
<reference evidence="3 4" key="2">
    <citation type="journal article" date="2008" name="Nature">
        <title>The Phaeodactylum genome reveals the evolutionary history of diatom genomes.</title>
        <authorList>
            <person name="Bowler C."/>
            <person name="Allen A.E."/>
            <person name="Badger J.H."/>
            <person name="Grimwood J."/>
            <person name="Jabbari K."/>
            <person name="Kuo A."/>
            <person name="Maheswari U."/>
            <person name="Martens C."/>
            <person name="Maumus F."/>
            <person name="Otillar R.P."/>
            <person name="Rayko E."/>
            <person name="Salamov A."/>
            <person name="Vandepoele K."/>
            <person name="Beszteri B."/>
            <person name="Gruber A."/>
            <person name="Heijde M."/>
            <person name="Katinka M."/>
            <person name="Mock T."/>
            <person name="Valentin K."/>
            <person name="Verret F."/>
            <person name="Berges J.A."/>
            <person name="Brownlee C."/>
            <person name="Cadoret J.P."/>
            <person name="Chiovitti A."/>
            <person name="Choi C.J."/>
            <person name="Coesel S."/>
            <person name="De Martino A."/>
            <person name="Detter J.C."/>
            <person name="Durkin C."/>
            <person name="Falciatore A."/>
            <person name="Fournet J."/>
            <person name="Haruta M."/>
            <person name="Huysman M.J."/>
            <person name="Jenkins B.D."/>
            <person name="Jiroutova K."/>
            <person name="Jorgensen R.E."/>
            <person name="Joubert Y."/>
            <person name="Kaplan A."/>
            <person name="Kroger N."/>
            <person name="Kroth P.G."/>
            <person name="La Roche J."/>
            <person name="Lindquist E."/>
            <person name="Lommer M."/>
            <person name="Martin-Jezequel V."/>
            <person name="Lopez P.J."/>
            <person name="Lucas S."/>
            <person name="Mangogna M."/>
            <person name="McGinnis K."/>
            <person name="Medlin L.K."/>
            <person name="Montsant A."/>
            <person name="Oudot-Le Secq M.P."/>
            <person name="Napoli C."/>
            <person name="Obornik M."/>
            <person name="Parker M.S."/>
            <person name="Petit J.L."/>
            <person name="Porcel B.M."/>
            <person name="Poulsen N."/>
            <person name="Robison M."/>
            <person name="Rychlewski L."/>
            <person name="Rynearson T.A."/>
            <person name="Schmutz J."/>
            <person name="Shapiro H."/>
            <person name="Siaut M."/>
            <person name="Stanley M."/>
            <person name="Sussman M.R."/>
            <person name="Taylor A.R."/>
            <person name="Vardi A."/>
            <person name="von Dassow P."/>
            <person name="Vyverman W."/>
            <person name="Willis A."/>
            <person name="Wyrwicz L.S."/>
            <person name="Rokhsar D.S."/>
            <person name="Weissenbach J."/>
            <person name="Armbrust E.V."/>
            <person name="Green B.R."/>
            <person name="Van de Peer Y."/>
            <person name="Grigoriev I.V."/>
        </authorList>
    </citation>
    <scope>NUCLEOTIDE SEQUENCE [LARGE SCALE GENOMIC DNA]</scope>
    <source>
        <strain evidence="3 4">CCMP1335</strain>
    </source>
</reference>
<accession>B5YNQ2</accession>
<dbReference type="eggNOG" id="ENOG502T7CS">
    <property type="taxonomic scope" value="Eukaryota"/>
</dbReference>
<feature type="coiled-coil region" evidence="1">
    <location>
        <begin position="184"/>
        <end position="244"/>
    </location>
</feature>
<dbReference type="PaxDb" id="35128-Thaps7231"/>
<evidence type="ECO:0000313" key="4">
    <source>
        <dbReference type="Proteomes" id="UP000001449"/>
    </source>
</evidence>
<keyword evidence="1" id="KW-0175">Coiled coil</keyword>
<dbReference type="EMBL" id="CP001160">
    <property type="protein sequence ID" value="ACI65025.1"/>
    <property type="molecule type" value="Genomic_DNA"/>
</dbReference>
<evidence type="ECO:0000256" key="1">
    <source>
        <dbReference type="SAM" id="Coils"/>
    </source>
</evidence>
<sequence length="381" mass="43633">MDVVIALKDCRHRLKACFSSQLDLSKHRDDLVKDCKVEEGLLAELKALESELPRLNAKVLTLKDLPNKMDFCTVTKEIAAVKNKMAELSKEINRLVRTSDVVLGNQKRERIEIEKLDYVLYHSTKLLEEDGASELPTLTALTNQYVPLEIARETSLATMKETNKALEEVRFTLDRETFEHRDTVQDLKNEIKSIKIEVTAIEDKSYIPAVAFDRRMSDRRSLAMTEMNTKRKVVEDEIDQLKTEIVKDTTVFNANKAVIEMEKTSLEQKLNNTNIANSESMSQVQTALNNLQAEQSVNEAVLLTLEQRKEEELEEEKRAKTEELIRIQEVAAKKASEEKKHFAALWIQLRWKAHLKRQLAKQKSAKKGGKMRGKGKGKAKK</sequence>
<dbReference type="GeneID" id="7450571"/>
<feature type="region of interest" description="Disordered" evidence="2">
    <location>
        <begin position="358"/>
        <end position="381"/>
    </location>
</feature>
<feature type="coiled-coil region" evidence="1">
    <location>
        <begin position="38"/>
        <end position="98"/>
    </location>
</feature>
<dbReference type="OMA" id="KDLPNKM"/>
<dbReference type="InParanoid" id="B5YNQ2"/>
<feature type="coiled-coil region" evidence="1">
    <location>
        <begin position="302"/>
        <end position="330"/>
    </location>
</feature>
<name>B5YNQ2_THAPS</name>
<protein>
    <recommendedName>
        <fullName evidence="5">Dynein regulatory complex protein 10</fullName>
    </recommendedName>
</protein>
<organism evidence="3 4">
    <name type="scientific">Thalassiosira pseudonana</name>
    <name type="common">Marine diatom</name>
    <name type="synonym">Cyclotella nana</name>
    <dbReference type="NCBI Taxonomy" id="35128"/>
    <lineage>
        <taxon>Eukaryota</taxon>
        <taxon>Sar</taxon>
        <taxon>Stramenopiles</taxon>
        <taxon>Ochrophyta</taxon>
        <taxon>Bacillariophyta</taxon>
        <taxon>Coscinodiscophyceae</taxon>
        <taxon>Thalassiosirophycidae</taxon>
        <taxon>Thalassiosirales</taxon>
        <taxon>Thalassiosiraceae</taxon>
        <taxon>Thalassiosira</taxon>
    </lineage>
</organism>